<comment type="caution">
    <text evidence="1">The sequence shown here is derived from an EMBL/GenBank/DDBJ whole genome shotgun (WGS) entry which is preliminary data.</text>
</comment>
<dbReference type="Proteomes" id="UP000708208">
    <property type="component" value="Unassembled WGS sequence"/>
</dbReference>
<accession>A0A8J2J9K3</accession>
<feature type="non-terminal residue" evidence="1">
    <location>
        <position position="1"/>
    </location>
</feature>
<evidence type="ECO:0000313" key="2">
    <source>
        <dbReference type="Proteomes" id="UP000708208"/>
    </source>
</evidence>
<reference evidence="1" key="1">
    <citation type="submission" date="2021-06" db="EMBL/GenBank/DDBJ databases">
        <authorList>
            <person name="Hodson N. C."/>
            <person name="Mongue J. A."/>
            <person name="Jaron S. K."/>
        </authorList>
    </citation>
    <scope>NUCLEOTIDE SEQUENCE</scope>
</reference>
<name>A0A8J2J9K3_9HEXA</name>
<proteinExistence type="predicted"/>
<sequence>VRTDPVLRAFLFGTWYGLHYAGPFDSPGAAKQHSAFETFTAAIR</sequence>
<dbReference type="EMBL" id="CAJVCH010038216">
    <property type="protein sequence ID" value="CAG7716391.1"/>
    <property type="molecule type" value="Genomic_DNA"/>
</dbReference>
<evidence type="ECO:0000313" key="1">
    <source>
        <dbReference type="EMBL" id="CAG7716391.1"/>
    </source>
</evidence>
<organism evidence="1 2">
    <name type="scientific">Allacma fusca</name>
    <dbReference type="NCBI Taxonomy" id="39272"/>
    <lineage>
        <taxon>Eukaryota</taxon>
        <taxon>Metazoa</taxon>
        <taxon>Ecdysozoa</taxon>
        <taxon>Arthropoda</taxon>
        <taxon>Hexapoda</taxon>
        <taxon>Collembola</taxon>
        <taxon>Symphypleona</taxon>
        <taxon>Sminthuridae</taxon>
        <taxon>Allacma</taxon>
    </lineage>
</organism>
<keyword evidence="2" id="KW-1185">Reference proteome</keyword>
<gene>
    <name evidence="1" type="ORF">AFUS01_LOCUS5904</name>
</gene>
<protein>
    <submittedName>
        <fullName evidence="1">Uncharacterized protein</fullName>
    </submittedName>
</protein>
<dbReference type="AlphaFoldDB" id="A0A8J2J9K3"/>